<dbReference type="InterPro" id="IPR051200">
    <property type="entry name" value="Host-pathogen_enzymatic-act"/>
</dbReference>
<feature type="signal peptide" evidence="1">
    <location>
        <begin position="1"/>
        <end position="20"/>
    </location>
</feature>
<dbReference type="Proteomes" id="UP000319771">
    <property type="component" value="Unassembled WGS sequence"/>
</dbReference>
<evidence type="ECO:0008006" key="4">
    <source>
        <dbReference type="Google" id="ProtNLM"/>
    </source>
</evidence>
<keyword evidence="1" id="KW-0732">Signal</keyword>
<dbReference type="AlphaFoldDB" id="A0A538UDU6"/>
<name>A0A538UDU6_UNCEI</name>
<sequence>MRAILATIGCLGCLTAAAFAAPRGPLRLVQTIALPGVEGRIDHMTLDASGKRLFLVALGNNTVEVLDLRAGRQVRSLRGFRQPQGVGYAASPPRLFVANGGDGSVSILDADSFHVVRTMPLDEDADNVRVDGSAQKVYVGFGEGGLATLDAATGDLLKGLELPGHPESFQLEAGGPRLFVNIPDSHEVCVVDRARGTVLEHWPLGDARGNFPMALDAAGNRLFIGCRRPAQVLVLAADTGARLGARSMDADADDLFYDGQTRMLFASCGAGYIDVIEAPATGTLRVLNRIPTAAGARTSLFDPVGRRFFLAVPRRGAQAAQVRVFAVAR</sequence>
<organism evidence="2 3">
    <name type="scientific">Eiseniibacteriota bacterium</name>
    <dbReference type="NCBI Taxonomy" id="2212470"/>
    <lineage>
        <taxon>Bacteria</taxon>
        <taxon>Candidatus Eiseniibacteriota</taxon>
    </lineage>
</organism>
<proteinExistence type="predicted"/>
<evidence type="ECO:0000256" key="1">
    <source>
        <dbReference type="SAM" id="SignalP"/>
    </source>
</evidence>
<comment type="caution">
    <text evidence="2">The sequence shown here is derived from an EMBL/GenBank/DDBJ whole genome shotgun (WGS) entry which is preliminary data.</text>
</comment>
<evidence type="ECO:0000313" key="3">
    <source>
        <dbReference type="Proteomes" id="UP000319771"/>
    </source>
</evidence>
<dbReference type="EMBL" id="VBPB01000020">
    <property type="protein sequence ID" value="TMQ74043.1"/>
    <property type="molecule type" value="Genomic_DNA"/>
</dbReference>
<dbReference type="SUPFAM" id="SSF51004">
    <property type="entry name" value="C-terminal (heme d1) domain of cytochrome cd1-nitrite reductase"/>
    <property type="match status" value="1"/>
</dbReference>
<evidence type="ECO:0000313" key="2">
    <source>
        <dbReference type="EMBL" id="TMQ74043.1"/>
    </source>
</evidence>
<accession>A0A538UDU6</accession>
<dbReference type="InterPro" id="IPR015943">
    <property type="entry name" value="WD40/YVTN_repeat-like_dom_sf"/>
</dbReference>
<dbReference type="Gene3D" id="2.130.10.10">
    <property type="entry name" value="YVTN repeat-like/Quinoprotein amine dehydrogenase"/>
    <property type="match status" value="1"/>
</dbReference>
<reference evidence="2 3" key="1">
    <citation type="journal article" date="2019" name="Nat. Microbiol.">
        <title>Mediterranean grassland soil C-N compound turnover is dependent on rainfall and depth, and is mediated by genomically divergent microorganisms.</title>
        <authorList>
            <person name="Diamond S."/>
            <person name="Andeer P.F."/>
            <person name="Li Z."/>
            <person name="Crits-Christoph A."/>
            <person name="Burstein D."/>
            <person name="Anantharaman K."/>
            <person name="Lane K.R."/>
            <person name="Thomas B.C."/>
            <person name="Pan C."/>
            <person name="Northen T.R."/>
            <person name="Banfield J.F."/>
        </authorList>
    </citation>
    <scope>NUCLEOTIDE SEQUENCE [LARGE SCALE GENOMIC DNA]</scope>
    <source>
        <strain evidence="2">WS_11</strain>
    </source>
</reference>
<dbReference type="PANTHER" id="PTHR47197">
    <property type="entry name" value="PROTEIN NIRF"/>
    <property type="match status" value="1"/>
</dbReference>
<dbReference type="InterPro" id="IPR011048">
    <property type="entry name" value="Haem_d1_sf"/>
</dbReference>
<protein>
    <recommendedName>
        <fullName evidence="4">YncE family protein</fullName>
    </recommendedName>
</protein>
<gene>
    <name evidence="2" type="ORF">E6K81_01590</name>
</gene>
<dbReference type="PANTHER" id="PTHR47197:SF3">
    <property type="entry name" value="DIHYDRO-HEME D1 DEHYDROGENASE"/>
    <property type="match status" value="1"/>
</dbReference>
<feature type="chain" id="PRO_5021785777" description="YncE family protein" evidence="1">
    <location>
        <begin position="21"/>
        <end position="329"/>
    </location>
</feature>